<keyword evidence="7" id="KW-1185">Reference proteome</keyword>
<dbReference type="Gene3D" id="4.10.240.10">
    <property type="entry name" value="Zn(2)-C6 fungal-type DNA-binding domain"/>
    <property type="match status" value="1"/>
</dbReference>
<dbReference type="SMART" id="SM00906">
    <property type="entry name" value="Fungal_trans"/>
    <property type="match status" value="1"/>
</dbReference>
<keyword evidence="2" id="KW-0862">Zinc</keyword>
<evidence type="ECO:0000313" key="7">
    <source>
        <dbReference type="Proteomes" id="UP000510647"/>
    </source>
</evidence>
<gene>
    <name evidence="6" type="ORF">HG537_0A05400</name>
</gene>
<dbReference type="InterPro" id="IPR007219">
    <property type="entry name" value="XnlR_reg_dom"/>
</dbReference>
<dbReference type="PANTHER" id="PTHR31644:SF2">
    <property type="entry name" value="TRANSCRIPTIONAL ACTIVATOR ARO80-RELATED"/>
    <property type="match status" value="1"/>
</dbReference>
<dbReference type="GO" id="GO:0045944">
    <property type="term" value="P:positive regulation of transcription by RNA polymerase II"/>
    <property type="evidence" value="ECO:0007669"/>
    <property type="project" value="TreeGrafter"/>
</dbReference>
<feature type="domain" description="Zn(2)-C6 fungal-type" evidence="5">
    <location>
        <begin position="14"/>
        <end position="50"/>
    </location>
</feature>
<feature type="compositionally biased region" description="Polar residues" evidence="4">
    <location>
        <begin position="129"/>
        <end position="144"/>
    </location>
</feature>
<dbReference type="InterPro" id="IPR052780">
    <property type="entry name" value="AAA_Catabolism_Regulators"/>
</dbReference>
<dbReference type="Proteomes" id="UP000510647">
    <property type="component" value="Chromosome 1"/>
</dbReference>
<evidence type="ECO:0000259" key="5">
    <source>
        <dbReference type="PROSITE" id="PS50048"/>
    </source>
</evidence>
<dbReference type="EMBL" id="CP059267">
    <property type="protein sequence ID" value="QLQ78293.1"/>
    <property type="molecule type" value="Genomic_DNA"/>
</dbReference>
<accession>A0A7H9HLX5</accession>
<dbReference type="InterPro" id="IPR036864">
    <property type="entry name" value="Zn2-C6_fun-type_DNA-bd_sf"/>
</dbReference>
<evidence type="ECO:0000313" key="6">
    <source>
        <dbReference type="EMBL" id="QLQ78293.1"/>
    </source>
</evidence>
<evidence type="ECO:0000256" key="4">
    <source>
        <dbReference type="SAM" id="MobiDB-lite"/>
    </source>
</evidence>
<dbReference type="CDD" id="cd00067">
    <property type="entry name" value="GAL4"/>
    <property type="match status" value="1"/>
</dbReference>
<dbReference type="AlphaFoldDB" id="A0A7H9HLX5"/>
<dbReference type="GO" id="GO:0005634">
    <property type="term" value="C:nucleus"/>
    <property type="evidence" value="ECO:0007669"/>
    <property type="project" value="TreeGrafter"/>
</dbReference>
<organism evidence="6 7">
    <name type="scientific">Torulaspora globosa</name>
    <dbReference type="NCBI Taxonomy" id="48254"/>
    <lineage>
        <taxon>Eukaryota</taxon>
        <taxon>Fungi</taxon>
        <taxon>Dikarya</taxon>
        <taxon>Ascomycota</taxon>
        <taxon>Saccharomycotina</taxon>
        <taxon>Saccharomycetes</taxon>
        <taxon>Saccharomycetales</taxon>
        <taxon>Saccharomycetaceae</taxon>
        <taxon>Torulaspora</taxon>
    </lineage>
</organism>
<feature type="region of interest" description="Disordered" evidence="4">
    <location>
        <begin position="127"/>
        <end position="164"/>
    </location>
</feature>
<dbReference type="InterPro" id="IPR001138">
    <property type="entry name" value="Zn2Cys6_DnaBD"/>
</dbReference>
<evidence type="ECO:0000256" key="3">
    <source>
        <dbReference type="ARBA" id="ARBA00023242"/>
    </source>
</evidence>
<evidence type="ECO:0000256" key="2">
    <source>
        <dbReference type="ARBA" id="ARBA00022833"/>
    </source>
</evidence>
<name>A0A7H9HLX5_9SACH</name>
<evidence type="ECO:0000256" key="1">
    <source>
        <dbReference type="ARBA" id="ARBA00022723"/>
    </source>
</evidence>
<dbReference type="GO" id="GO:0009074">
    <property type="term" value="P:aromatic amino acid family catabolic process"/>
    <property type="evidence" value="ECO:0007669"/>
    <property type="project" value="TreeGrafter"/>
</dbReference>
<dbReference type="SMART" id="SM00066">
    <property type="entry name" value="GAL4"/>
    <property type="match status" value="1"/>
</dbReference>
<dbReference type="GO" id="GO:0006351">
    <property type="term" value="P:DNA-templated transcription"/>
    <property type="evidence" value="ECO:0007669"/>
    <property type="project" value="InterPro"/>
</dbReference>
<dbReference type="GO" id="GO:0000981">
    <property type="term" value="F:DNA-binding transcription factor activity, RNA polymerase II-specific"/>
    <property type="evidence" value="ECO:0007669"/>
    <property type="project" value="InterPro"/>
</dbReference>
<dbReference type="SUPFAM" id="SSF57701">
    <property type="entry name" value="Zn2/Cys6 DNA-binding domain"/>
    <property type="match status" value="1"/>
</dbReference>
<dbReference type="PANTHER" id="PTHR31644">
    <property type="entry name" value="TRANSCRIPTIONAL ACTIVATOR ARO80-RELATED"/>
    <property type="match status" value="1"/>
</dbReference>
<proteinExistence type="predicted"/>
<dbReference type="OrthoDB" id="2262349at2759"/>
<dbReference type="GO" id="GO:0008270">
    <property type="term" value="F:zinc ion binding"/>
    <property type="evidence" value="ECO:0007669"/>
    <property type="project" value="InterPro"/>
</dbReference>
<sequence length="809" mass="91688">MSRKQNNWRRSFKACLNCRNRKVKCDLGPLDAPNEPPCKRCKREGKVCEFPKASRRSLSDKSVDLETNDDFDNWQRVIVGMMNGNRSSPNSRHNISSSGVKWKFDTNSMQSALVFLAKAAGSVAKQDDSTTQFEHQTDSRASNDAQRDRLISTVSSSNSDDTTAVSLQDIDTSSEKAVPPIKKLNIARPKSSTRLTDIEYIGPGKLITEDEAVKLIEVFFLTMHPFFPHIPLQLHDPSELVRYPLLLCAIITISARYHAFHEIGLQDDKNQRRHIKVHEQLWVSCQKLISKTIWAEASTRSIGTVLAFLLFTEWNPRAIHWNWPDYANQGDDSGMEASEWSTTEGDGGLSGMAAIRRSDRMNWMLTGTAVRLAQDMGLLEMSGKIFTAAHIAETYTAMNVGQRSTLSESLSEINFNTLKADRSPESADETNDKFYLDRILQDDKSKDRWTRFLHDISSSNCGAGPLTDIELEFLNDEYVLYYATSDDSRPRNSPDTLPYPLRFTQVQQAKIELLRIISIGYESIYSGKDRQQLLLNDPRRNLALLQIISPLIESWGKTYETLQKPAEGDNSPHTTRQSLMLVQKIDGESLICEYNYCQLYIYSLALQIDGKETQLNPHDITRCAKYVELAYTAAKNLLASAARLQQLKLLKCVPVRWIVRIVRSVAFIVKCYLTLTGNTALNDPLTSAILKLTVISTEELLQTIQTAAIILKEASPDELHLCTRYSTILMYLCSELHTQDPQTPQHTTTTFLNESPSLPADVLDWFTTSDEIGLDFVESWTEMIEQRYLQTQDVNEPPSTNNFHSPHKR</sequence>
<protein>
    <recommendedName>
        <fullName evidence="5">Zn(2)-C6 fungal-type domain-containing protein</fullName>
    </recommendedName>
</protein>
<dbReference type="CDD" id="cd12148">
    <property type="entry name" value="fungal_TF_MHR"/>
    <property type="match status" value="1"/>
</dbReference>
<dbReference type="PROSITE" id="PS00463">
    <property type="entry name" value="ZN2_CY6_FUNGAL_1"/>
    <property type="match status" value="1"/>
</dbReference>
<dbReference type="Pfam" id="PF00172">
    <property type="entry name" value="Zn_clus"/>
    <property type="match status" value="1"/>
</dbReference>
<reference evidence="6 7" key="1">
    <citation type="submission" date="2020-06" db="EMBL/GenBank/DDBJ databases">
        <title>The yeast mating-type switching endonuclease HO is a domesticated member of an unorthodox homing genetic element family.</title>
        <authorList>
            <person name="Coughlan A.Y."/>
            <person name="Lombardi L."/>
            <person name="Braun-Galleani S."/>
            <person name="Martos A.R."/>
            <person name="Galeote V."/>
            <person name="Bigey F."/>
            <person name="Dequin S."/>
            <person name="Byrne K.P."/>
            <person name="Wolfe K.H."/>
        </authorList>
    </citation>
    <scope>NUCLEOTIDE SEQUENCE [LARGE SCALE GENOMIC DNA]</scope>
    <source>
        <strain evidence="6 7">CBS2947</strain>
    </source>
</reference>
<keyword evidence="1" id="KW-0479">Metal-binding</keyword>
<dbReference type="PROSITE" id="PS50048">
    <property type="entry name" value="ZN2_CY6_FUNGAL_2"/>
    <property type="match status" value="1"/>
</dbReference>
<feature type="compositionally biased region" description="Low complexity" evidence="4">
    <location>
        <begin position="152"/>
        <end position="164"/>
    </location>
</feature>
<dbReference type="GO" id="GO:0003677">
    <property type="term" value="F:DNA binding"/>
    <property type="evidence" value="ECO:0007669"/>
    <property type="project" value="InterPro"/>
</dbReference>
<keyword evidence="3" id="KW-0539">Nucleus</keyword>